<sequence length="88" mass="9507">MANVRTLKKDLNFVFGDIIEAVYINTIAAGGKATEAGEAIIDEAIATFDALIKQINAKGVENKKAHFAAINKKFEETATQLVEKINAL</sequence>
<name>A0A0M8MHU1_9FLAO</name>
<comment type="caution">
    <text evidence="1">The sequence shown here is derived from an EMBL/GenBank/DDBJ whole genome shotgun (WGS) entry which is preliminary data.</text>
</comment>
<reference evidence="1 2" key="1">
    <citation type="submission" date="2015-08" db="EMBL/GenBank/DDBJ databases">
        <title>Whole genome sequence of Flavobacterium akiainvivens IK-1T, from decaying Wikstroemia oahuensis, an endemic Hawaiian shrub.</title>
        <authorList>
            <person name="Wan X."/>
            <person name="Hou S."/>
            <person name="Saito J."/>
            <person name="Donachie S."/>
        </authorList>
    </citation>
    <scope>NUCLEOTIDE SEQUENCE [LARGE SCALE GENOMIC DNA]</scope>
    <source>
        <strain evidence="1 2">IK-1</strain>
    </source>
</reference>
<dbReference type="Proteomes" id="UP000037755">
    <property type="component" value="Unassembled WGS sequence"/>
</dbReference>
<organism evidence="1 2">
    <name type="scientific">Flavobacterium akiainvivens</name>
    <dbReference type="NCBI Taxonomy" id="1202724"/>
    <lineage>
        <taxon>Bacteria</taxon>
        <taxon>Pseudomonadati</taxon>
        <taxon>Bacteroidota</taxon>
        <taxon>Flavobacteriia</taxon>
        <taxon>Flavobacteriales</taxon>
        <taxon>Flavobacteriaceae</taxon>
        <taxon>Flavobacterium</taxon>
    </lineage>
</organism>
<dbReference type="AlphaFoldDB" id="A0A0M8MHU1"/>
<evidence type="ECO:0000313" key="1">
    <source>
        <dbReference type="EMBL" id="KOS06077.1"/>
    </source>
</evidence>
<dbReference type="STRING" id="1202724.AM493_08520"/>
<keyword evidence="2" id="KW-1185">Reference proteome</keyword>
<evidence type="ECO:0000313" key="2">
    <source>
        <dbReference type="Proteomes" id="UP000037755"/>
    </source>
</evidence>
<proteinExistence type="predicted"/>
<dbReference type="OrthoDB" id="1121857at2"/>
<protein>
    <submittedName>
        <fullName evidence="1">Uncharacterized protein</fullName>
    </submittedName>
</protein>
<dbReference type="RefSeq" id="WP_054407563.1">
    <property type="nucleotide sequence ID" value="NZ_FOYA01000007.1"/>
</dbReference>
<gene>
    <name evidence="1" type="ORF">AM493_08520</name>
</gene>
<dbReference type="EMBL" id="LIYD01000005">
    <property type="protein sequence ID" value="KOS06077.1"/>
    <property type="molecule type" value="Genomic_DNA"/>
</dbReference>
<accession>A0A0M8MHU1</accession>
<dbReference type="PATRIC" id="fig|1202724.3.peg.1771"/>